<evidence type="ECO:0000256" key="7">
    <source>
        <dbReference type="SAM" id="Coils"/>
    </source>
</evidence>
<dbReference type="PANTHER" id="PTHR23168:SF0">
    <property type="entry name" value="MITOTIC SPINDLE ASSEMBLY CHECKPOINT PROTEIN MAD1"/>
    <property type="match status" value="1"/>
</dbReference>
<evidence type="ECO:0008006" key="10">
    <source>
        <dbReference type="Google" id="ProtNLM"/>
    </source>
</evidence>
<gene>
    <name evidence="8" type="ORF">IPOD504_LOCUS3729</name>
</gene>
<dbReference type="Gene3D" id="1.20.5.170">
    <property type="match status" value="1"/>
</dbReference>
<evidence type="ECO:0000256" key="6">
    <source>
        <dbReference type="ARBA" id="ARBA00023306"/>
    </source>
</evidence>
<reference evidence="8" key="1">
    <citation type="submission" date="2022-03" db="EMBL/GenBank/DDBJ databases">
        <authorList>
            <person name="Martin H S."/>
        </authorList>
    </citation>
    <scope>NUCLEOTIDE SEQUENCE</scope>
</reference>
<feature type="coiled-coil region" evidence="7">
    <location>
        <begin position="91"/>
        <end position="362"/>
    </location>
</feature>
<evidence type="ECO:0000256" key="3">
    <source>
        <dbReference type="ARBA" id="ARBA00022618"/>
    </source>
</evidence>
<dbReference type="Gene3D" id="3.30.457.60">
    <property type="match status" value="1"/>
</dbReference>
<keyword evidence="5" id="KW-0539">Nucleus</keyword>
<protein>
    <recommendedName>
        <fullName evidence="10">Mitotic spindle assembly checkpoint protein MAD1</fullName>
    </recommendedName>
</protein>
<dbReference type="Proteomes" id="UP000837857">
    <property type="component" value="Chromosome 14"/>
</dbReference>
<keyword evidence="4" id="KW-0498">Mitosis</keyword>
<comment type="similarity">
    <text evidence="2">Belongs to the MAD1 family.</text>
</comment>
<comment type="subcellular location">
    <subcellularLocation>
        <location evidence="1">Nucleus</location>
    </subcellularLocation>
</comment>
<dbReference type="PANTHER" id="PTHR23168">
    <property type="entry name" value="MITOTIC SPINDLE ASSEMBLY CHECKPOINT PROTEIN MAD1 MITOTIC ARREST DEFICIENT-LIKE PROTEIN 1"/>
    <property type="match status" value="1"/>
</dbReference>
<dbReference type="EMBL" id="OW152826">
    <property type="protein sequence ID" value="CAH2042310.1"/>
    <property type="molecule type" value="Genomic_DNA"/>
</dbReference>
<evidence type="ECO:0000256" key="4">
    <source>
        <dbReference type="ARBA" id="ARBA00022776"/>
    </source>
</evidence>
<dbReference type="SUPFAM" id="SSF75704">
    <property type="entry name" value="Mitotic arrest deficient-like 1, Mad1"/>
    <property type="match status" value="1"/>
</dbReference>
<keyword evidence="6" id="KW-0131">Cell cycle</keyword>
<proteinExistence type="inferred from homology"/>
<evidence type="ECO:0000256" key="5">
    <source>
        <dbReference type="ARBA" id="ARBA00023242"/>
    </source>
</evidence>
<organism evidence="8 9">
    <name type="scientific">Iphiclides podalirius</name>
    <name type="common">scarce swallowtail</name>
    <dbReference type="NCBI Taxonomy" id="110791"/>
    <lineage>
        <taxon>Eukaryota</taxon>
        <taxon>Metazoa</taxon>
        <taxon>Ecdysozoa</taxon>
        <taxon>Arthropoda</taxon>
        <taxon>Hexapoda</taxon>
        <taxon>Insecta</taxon>
        <taxon>Pterygota</taxon>
        <taxon>Neoptera</taxon>
        <taxon>Endopterygota</taxon>
        <taxon>Lepidoptera</taxon>
        <taxon>Glossata</taxon>
        <taxon>Ditrysia</taxon>
        <taxon>Papilionoidea</taxon>
        <taxon>Papilionidae</taxon>
        <taxon>Papilioninae</taxon>
        <taxon>Iphiclides</taxon>
    </lineage>
</organism>
<evidence type="ECO:0000256" key="2">
    <source>
        <dbReference type="ARBA" id="ARBA00008029"/>
    </source>
</evidence>
<accession>A0ABN8HW42</accession>
<dbReference type="Pfam" id="PF05557">
    <property type="entry name" value="MAD"/>
    <property type="match status" value="1"/>
</dbReference>
<evidence type="ECO:0000313" key="8">
    <source>
        <dbReference type="EMBL" id="CAH2042310.1"/>
    </source>
</evidence>
<sequence length="720" mass="82208">MAKESDMSLVHDILEPYRRVINTDPPKDKLSASTKLNFSDSNQSLKEGLANLLSSKRKSTLSPFETITPEKRPRTDTTANVVSAPPSPWEAKRLKIDLIAAKAQITKLEARVNHQHTIRKEMQILFEEEKASLVEQHKRDERALADMEERLQVVRRREQELKDEHSEAVKEFQESKAKWEKDKADFQKQIADLRDKLLEANVSSKDQLSEMKKDMDELLQALEGAQSEVEMLKNEVAKQTSRGEQCITLRTQLEKQTFELQQVTNKLKELEYERDSYKDWQTQAKTAQKRLSNMAELEKEVTRLRAAEKSLRDAVCNKLLLEEQVHLLTSRVEALQPVQQELHEAKVKMASLESALEEWKSAARAHGVESPRALTSTLEYALSNQLTAVAGCSEAQSQMAQLSEEIATAKYERDKATSKLSDLQTVRKNQESLIHRLQKRLLLVTRERDSYRQQLDCYEKELTVTLCGESGAGSAALLAARVEQLEKALQGYRDLLAAHDQEAHTKALEGLRAEASKWREEADAARRDAQKLRAQRDQLQAHVERLAATGPAPATKVLHLTDNPAAAAHKQMQVDLDTAQEEIKRLKAAIRDGGTAVCPEEMQQLKQQLENSRIKLKRMKEEFTSSAQEYRDVVYMLLGYKIDRTGHKNYRISNMYAESSEEYLTFTLCDDGIEMVHTEYSTTLGELVELHLHHHRSIPLFLSALTMELFTRTTMQQEVQ</sequence>
<keyword evidence="3" id="KW-0132">Cell division</keyword>
<dbReference type="Gene3D" id="6.10.250.90">
    <property type="match status" value="1"/>
</dbReference>
<feature type="non-terminal residue" evidence="8">
    <location>
        <position position="720"/>
    </location>
</feature>
<feature type="coiled-coil region" evidence="7">
    <location>
        <begin position="392"/>
        <end position="622"/>
    </location>
</feature>
<dbReference type="InterPro" id="IPR008672">
    <property type="entry name" value="Mad1"/>
</dbReference>
<keyword evidence="7" id="KW-0175">Coiled coil</keyword>
<name>A0ABN8HW42_9NEOP</name>
<evidence type="ECO:0000256" key="1">
    <source>
        <dbReference type="ARBA" id="ARBA00004123"/>
    </source>
</evidence>
<keyword evidence="9" id="KW-1185">Reference proteome</keyword>
<evidence type="ECO:0000313" key="9">
    <source>
        <dbReference type="Proteomes" id="UP000837857"/>
    </source>
</evidence>